<evidence type="ECO:0000313" key="2">
    <source>
        <dbReference type="EMBL" id="MBB1485697.1"/>
    </source>
</evidence>
<dbReference type="Proteomes" id="UP000565262">
    <property type="component" value="Unassembled WGS sequence"/>
</dbReference>
<comment type="caution">
    <text evidence="2">The sequence shown here is derived from an EMBL/GenBank/DDBJ whole genome shotgun (WGS) entry which is preliminary data.</text>
</comment>
<organism evidence="2 3">
    <name type="scientific">Oceanospirillum sediminis</name>
    <dbReference type="NCBI Taxonomy" id="2760088"/>
    <lineage>
        <taxon>Bacteria</taxon>
        <taxon>Pseudomonadati</taxon>
        <taxon>Pseudomonadota</taxon>
        <taxon>Gammaproteobacteria</taxon>
        <taxon>Oceanospirillales</taxon>
        <taxon>Oceanospirillaceae</taxon>
        <taxon>Oceanospirillum</taxon>
    </lineage>
</organism>
<keyword evidence="1" id="KW-0812">Transmembrane</keyword>
<keyword evidence="1" id="KW-1133">Transmembrane helix</keyword>
<dbReference type="AlphaFoldDB" id="A0A839IMJ9"/>
<dbReference type="EMBL" id="JACJFM010000003">
    <property type="protein sequence ID" value="MBB1485697.1"/>
    <property type="molecule type" value="Genomic_DNA"/>
</dbReference>
<dbReference type="RefSeq" id="WP_182807481.1">
    <property type="nucleotide sequence ID" value="NZ_JACJFM010000003.1"/>
</dbReference>
<name>A0A839IMJ9_9GAMM</name>
<proteinExistence type="predicted"/>
<keyword evidence="3" id="KW-1185">Reference proteome</keyword>
<evidence type="ECO:0000256" key="1">
    <source>
        <dbReference type="SAM" id="Phobius"/>
    </source>
</evidence>
<feature type="transmembrane region" description="Helical" evidence="1">
    <location>
        <begin position="32"/>
        <end position="50"/>
    </location>
</feature>
<accession>A0A839IMJ9</accession>
<protein>
    <submittedName>
        <fullName evidence="2">Uncharacterized protein</fullName>
    </submittedName>
</protein>
<keyword evidence="1" id="KW-0472">Membrane</keyword>
<sequence length="53" mass="6222">MSNQEYFIGLKESLSLLRQAYSQQNRIEGQEMFQSLYALVMVYIVILQLLSSF</sequence>
<evidence type="ECO:0000313" key="3">
    <source>
        <dbReference type="Proteomes" id="UP000565262"/>
    </source>
</evidence>
<gene>
    <name evidence="2" type="ORF">H4O21_03620</name>
</gene>
<reference evidence="2 3" key="1">
    <citation type="submission" date="2020-08" db="EMBL/GenBank/DDBJ databases">
        <title>Oceanospirillum sp. nov. isolated from marine sediment.</title>
        <authorList>
            <person name="Ji X."/>
        </authorList>
    </citation>
    <scope>NUCLEOTIDE SEQUENCE [LARGE SCALE GENOMIC DNA]</scope>
    <source>
        <strain evidence="2 3">D5</strain>
    </source>
</reference>